<feature type="domain" description="AB hydrolase-1" evidence="1">
    <location>
        <begin position="30"/>
        <end position="164"/>
    </location>
</feature>
<evidence type="ECO:0000259" key="1">
    <source>
        <dbReference type="Pfam" id="PF00561"/>
    </source>
</evidence>
<sequence>MPPTPTASTVRSGDLGLAVREHSPAGPGRPTVVLVHGFPDQQDVWSALVARLPLDRWHVVTYDVRGAGSSDAPAGQDGYRTERLVDDLVAVLDAVLPQGTAVHLVGHDWGSAQLWDAVAAEATDPRLQGRVASFTSISAPSLDHAGRLFASPRGRRPALLRQGLASWYVGLFNVPVLPDLLLRHGHPLLARAGAFREGLPRGHWGPELGRNAVNGLGLYRANVLSRVRRPRPLHTDVPVLVVQPERDNYVTDVFLQDLDASCSDLRVERLDAGHWAVVTHADEVAALVVRHVEAH</sequence>
<dbReference type="EMBL" id="CP077062">
    <property type="protein sequence ID" value="QWZ06857.1"/>
    <property type="molecule type" value="Genomic_DNA"/>
</dbReference>
<reference evidence="2" key="1">
    <citation type="submission" date="2021-06" db="EMBL/GenBank/DDBJ databases">
        <title>Complete genome sequence of Nocardioides sp. G188.</title>
        <authorList>
            <person name="Im W.-T."/>
        </authorList>
    </citation>
    <scope>NUCLEOTIDE SEQUENCE</scope>
    <source>
        <strain evidence="2">G188</strain>
    </source>
</reference>
<dbReference type="RefSeq" id="WP_216938158.1">
    <property type="nucleotide sequence ID" value="NZ_CP077062.1"/>
</dbReference>
<dbReference type="AlphaFoldDB" id="A0A975SVU2"/>
<gene>
    <name evidence="2" type="ORF">KRR39_15175</name>
</gene>
<keyword evidence="2" id="KW-0378">Hydrolase</keyword>
<protein>
    <submittedName>
        <fullName evidence="2">Alpha/beta fold hydrolase</fullName>
    </submittedName>
</protein>
<dbReference type="KEGG" id="nps:KRR39_15175"/>
<organism evidence="2 3">
    <name type="scientific">Nocardioides panacis</name>
    <dbReference type="NCBI Taxonomy" id="2849501"/>
    <lineage>
        <taxon>Bacteria</taxon>
        <taxon>Bacillati</taxon>
        <taxon>Actinomycetota</taxon>
        <taxon>Actinomycetes</taxon>
        <taxon>Propionibacteriales</taxon>
        <taxon>Nocardioidaceae</taxon>
        <taxon>Nocardioides</taxon>
    </lineage>
</organism>
<accession>A0A975SVU2</accession>
<dbReference type="InterPro" id="IPR000073">
    <property type="entry name" value="AB_hydrolase_1"/>
</dbReference>
<dbReference type="Proteomes" id="UP000683575">
    <property type="component" value="Chromosome"/>
</dbReference>
<name>A0A975SVU2_9ACTN</name>
<dbReference type="Pfam" id="PF00561">
    <property type="entry name" value="Abhydrolase_1"/>
    <property type="match status" value="1"/>
</dbReference>
<dbReference type="GO" id="GO:0016787">
    <property type="term" value="F:hydrolase activity"/>
    <property type="evidence" value="ECO:0007669"/>
    <property type="project" value="UniProtKB-KW"/>
</dbReference>
<keyword evidence="3" id="KW-1185">Reference proteome</keyword>
<evidence type="ECO:0000313" key="3">
    <source>
        <dbReference type="Proteomes" id="UP000683575"/>
    </source>
</evidence>
<proteinExistence type="predicted"/>
<dbReference type="PANTHER" id="PTHR43329">
    <property type="entry name" value="EPOXIDE HYDROLASE"/>
    <property type="match status" value="1"/>
</dbReference>
<evidence type="ECO:0000313" key="2">
    <source>
        <dbReference type="EMBL" id="QWZ06857.1"/>
    </source>
</evidence>